<dbReference type="GO" id="GO:0000224">
    <property type="term" value="F:peptide-N4-(N-acetyl-beta-glucosaminyl)asparagine amidase activity"/>
    <property type="evidence" value="ECO:0007669"/>
    <property type="project" value="UniProtKB-EC"/>
</dbReference>
<reference evidence="3 5" key="3">
    <citation type="submission" date="2018-06" db="EMBL/GenBank/DDBJ databases">
        <authorList>
            <consortium name="Pathogen Informatics"/>
            <person name="Doyle S."/>
        </authorList>
    </citation>
    <scope>NUCLEOTIDE SEQUENCE [LARGE SCALE GENOMIC DNA]</scope>
    <source>
        <strain evidence="3 5">NCTC10588</strain>
    </source>
</reference>
<sequence length="62" mass="6976">MCWFIHGNRGKSYLILLFSDNWGNIIYVRDGSFFLNNVNTFQHQLGALGCSANPINNQSPGN</sequence>
<reference evidence="2" key="2">
    <citation type="submission" date="2016-06" db="EMBL/GenBank/DDBJ databases">
        <authorList>
            <person name="Nicholson A.C."/>
        </authorList>
    </citation>
    <scope>NUCLEOTIDE SEQUENCE [LARGE SCALE GENOMIC DNA]</scope>
    <source>
        <strain evidence="2">E6809</strain>
    </source>
</reference>
<dbReference type="Proteomes" id="UP000254876">
    <property type="component" value="Unassembled WGS sequence"/>
</dbReference>
<dbReference type="EMBL" id="CP014339">
    <property type="protein sequence ID" value="AQX49220.1"/>
    <property type="molecule type" value="Genomic_DNA"/>
</dbReference>
<reference evidence="1 4" key="1">
    <citation type="submission" date="2016-02" db="EMBL/GenBank/DDBJ databases">
        <authorList>
            <person name="Nicholson A.C."/>
            <person name="Humrighouse B.W."/>
            <person name="Loparev V."/>
            <person name="Emery B."/>
            <person name="Graziano J."/>
            <person name="McQuiston J.R."/>
        </authorList>
    </citation>
    <scope>NUCLEOTIDE SEQUENCE [LARGE SCALE GENOMIC DNA]</scope>
    <source>
        <strain evidence="1 4">E6809</strain>
    </source>
</reference>
<evidence type="ECO:0000313" key="3">
    <source>
        <dbReference type="EMBL" id="STC98888.1"/>
    </source>
</evidence>
<dbReference type="EMBL" id="UFYD01000001">
    <property type="protein sequence ID" value="STC98888.1"/>
    <property type="molecule type" value="Genomic_DNA"/>
</dbReference>
<evidence type="ECO:0000313" key="2">
    <source>
        <dbReference type="EMBL" id="OPB48956.1"/>
    </source>
</evidence>
<evidence type="ECO:0000313" key="4">
    <source>
        <dbReference type="Proteomes" id="UP000189738"/>
    </source>
</evidence>
<accession>A0A1T3D909</accession>
<proteinExistence type="predicted"/>
<gene>
    <name evidence="3" type="primary">ngl</name>
    <name evidence="1" type="ORF">AYC66_00305</name>
    <name evidence="2" type="ORF">BAY09_02635</name>
    <name evidence="3" type="ORF">NCTC10588_01178</name>
</gene>
<dbReference type="EC" id="3.5.1.52" evidence="3"/>
<evidence type="ECO:0000313" key="1">
    <source>
        <dbReference type="EMBL" id="AQX49220.1"/>
    </source>
</evidence>
<keyword evidence="3" id="KW-0378">Hydrolase</keyword>
<dbReference type="AlphaFoldDB" id="A0A1T3D909"/>
<dbReference type="EMBL" id="MAHS01000010">
    <property type="protein sequence ID" value="OPB48956.1"/>
    <property type="molecule type" value="Genomic_DNA"/>
</dbReference>
<dbReference type="Proteomes" id="UP000189738">
    <property type="component" value="Chromosome"/>
</dbReference>
<evidence type="ECO:0000313" key="5">
    <source>
        <dbReference type="Proteomes" id="UP000254876"/>
    </source>
</evidence>
<organism evidence="3 5">
    <name type="scientific">Elizabethkingia anophelis</name>
    <dbReference type="NCBI Taxonomy" id="1117645"/>
    <lineage>
        <taxon>Bacteria</taxon>
        <taxon>Pseudomonadati</taxon>
        <taxon>Bacteroidota</taxon>
        <taxon>Flavobacteriia</taxon>
        <taxon>Flavobacteriales</taxon>
        <taxon>Weeksellaceae</taxon>
        <taxon>Elizabethkingia</taxon>
    </lineage>
</organism>
<name>A0A1T3D909_9FLAO</name>
<protein>
    <submittedName>
        <fullName evidence="3">Peptide-N(4)-(N-acetyl-beta-D-glucosaminyl)asparagine amidase F</fullName>
        <ecNumber evidence="3">3.5.1.52</ecNumber>
    </submittedName>
</protein>